<dbReference type="Gene3D" id="1.10.472.10">
    <property type="entry name" value="Cyclin-like"/>
    <property type="match status" value="2"/>
</dbReference>
<dbReference type="PANTHER" id="PTHR10026">
    <property type="entry name" value="CYCLIN"/>
    <property type="match status" value="1"/>
</dbReference>
<dbReference type="GO" id="GO:0016538">
    <property type="term" value="F:cyclin-dependent protein serine/threonine kinase regulator activity"/>
    <property type="evidence" value="ECO:0007669"/>
    <property type="project" value="InterPro"/>
</dbReference>
<keyword evidence="1" id="KW-0195">Cyclin</keyword>
<organism evidence="4 5">
    <name type="scientific">Lichtheimia corymbifera JMRC:FSU:9682</name>
    <dbReference type="NCBI Taxonomy" id="1263082"/>
    <lineage>
        <taxon>Eukaryota</taxon>
        <taxon>Fungi</taxon>
        <taxon>Fungi incertae sedis</taxon>
        <taxon>Mucoromycota</taxon>
        <taxon>Mucoromycotina</taxon>
        <taxon>Mucoromycetes</taxon>
        <taxon>Mucorales</taxon>
        <taxon>Lichtheimiaceae</taxon>
        <taxon>Lichtheimia</taxon>
    </lineage>
</organism>
<dbReference type="InterPro" id="IPR013763">
    <property type="entry name" value="Cyclin-like_dom"/>
</dbReference>
<dbReference type="VEuPathDB" id="FungiDB:LCOR_06920.1"/>
<gene>
    <name evidence="4" type="ORF">LCOR_06920.1</name>
</gene>
<comment type="caution">
    <text evidence="4">The sequence shown here is derived from an EMBL/GenBank/DDBJ whole genome shotgun (WGS) entry which is preliminary data.</text>
</comment>
<name>A0A068S1C2_9FUNG</name>
<dbReference type="AlphaFoldDB" id="A0A068S1C2"/>
<evidence type="ECO:0000256" key="2">
    <source>
        <dbReference type="SAM" id="MobiDB-lite"/>
    </source>
</evidence>
<reference evidence="4" key="1">
    <citation type="submission" date="2013-08" db="EMBL/GenBank/DDBJ databases">
        <title>Gene expansion shapes genome architecture in the human pathogen Lichtheimia corymbifera: an evolutionary genomics analysis in the ancient terrestrial Mucorales (Mucoromycotina).</title>
        <authorList>
            <person name="Schwartze V.U."/>
            <person name="Winter S."/>
            <person name="Shelest E."/>
            <person name="Marcet-Houben M."/>
            <person name="Horn F."/>
            <person name="Wehner S."/>
            <person name="Hoffmann K."/>
            <person name="Riege K."/>
            <person name="Sammeth M."/>
            <person name="Nowrousian M."/>
            <person name="Valiante V."/>
            <person name="Linde J."/>
            <person name="Jacobsen I.D."/>
            <person name="Marz M."/>
            <person name="Brakhage A.A."/>
            <person name="Gabaldon T."/>
            <person name="Bocker S."/>
            <person name="Voigt K."/>
        </authorList>
    </citation>
    <scope>NUCLEOTIDE SEQUENCE [LARGE SCALE GENOMIC DNA]</scope>
    <source>
        <strain evidence="4">FSU 9682</strain>
    </source>
</reference>
<dbReference type="SMART" id="SM00385">
    <property type="entry name" value="CYCLIN"/>
    <property type="match status" value="2"/>
</dbReference>
<dbReference type="EMBL" id="CBTN010000033">
    <property type="protein sequence ID" value="CDH55810.1"/>
    <property type="molecule type" value="Genomic_DNA"/>
</dbReference>
<evidence type="ECO:0000256" key="1">
    <source>
        <dbReference type="RuleBase" id="RU000383"/>
    </source>
</evidence>
<proteinExistence type="inferred from homology"/>
<evidence type="ECO:0000259" key="3">
    <source>
        <dbReference type="SMART" id="SM00385"/>
    </source>
</evidence>
<dbReference type="Proteomes" id="UP000027586">
    <property type="component" value="Unassembled WGS sequence"/>
</dbReference>
<dbReference type="InterPro" id="IPR006671">
    <property type="entry name" value="Cyclin_N"/>
</dbReference>
<dbReference type="STRING" id="1263082.A0A068S1C2"/>
<feature type="domain" description="Cyclin-like" evidence="3">
    <location>
        <begin position="163"/>
        <end position="244"/>
    </location>
</feature>
<protein>
    <submittedName>
        <fullName evidence="4">p-tefb associated cyclin t pch1</fullName>
    </submittedName>
</protein>
<feature type="domain" description="Cyclin-like" evidence="3">
    <location>
        <begin position="50"/>
        <end position="150"/>
    </location>
</feature>
<accession>A0A068S1C2</accession>
<feature type="compositionally biased region" description="Low complexity" evidence="2">
    <location>
        <begin position="255"/>
        <end position="294"/>
    </location>
</feature>
<dbReference type="CDD" id="cd20546">
    <property type="entry name" value="CYCLIN_SpCG1C_ScCTK2-like_rpt2"/>
    <property type="match status" value="1"/>
</dbReference>
<feature type="region of interest" description="Disordered" evidence="2">
    <location>
        <begin position="254"/>
        <end position="294"/>
    </location>
</feature>
<dbReference type="InterPro" id="IPR043198">
    <property type="entry name" value="Cyclin/Ssn8"/>
</dbReference>
<evidence type="ECO:0000313" key="4">
    <source>
        <dbReference type="EMBL" id="CDH55810.1"/>
    </source>
</evidence>
<sequence>MNGRWVAVDGTASMVDQQWYFTKDELLDTPSIHAGYTYQAEQIDRTKGCLYILAVAAKLNLPQLVIATACTFFHRFYMRHSMKSFPVYDIAATCLLVATKVEECTRRLKDFLNVCAQKAQKNDSVQFEENSKDFWKWKNTVLANETVLLEAICFDFSIDHPQAALLELASELDVPEECVRRAWMLLYQALGMPLCLIYHPRVVATAALLLAWHFSYENQPPTDWWATTGLDPAEINELAADMLDYFQEHYHIRKPSSTPTPTTKSPYYANSPHYTSSSQSPSPYSNPSSSQHRR</sequence>
<evidence type="ECO:0000313" key="5">
    <source>
        <dbReference type="Proteomes" id="UP000027586"/>
    </source>
</evidence>
<dbReference type="OrthoDB" id="25002at2759"/>
<dbReference type="Pfam" id="PF00134">
    <property type="entry name" value="Cyclin_N"/>
    <property type="match status" value="1"/>
</dbReference>
<keyword evidence="5" id="KW-1185">Reference proteome</keyword>
<dbReference type="SUPFAM" id="SSF47954">
    <property type="entry name" value="Cyclin-like"/>
    <property type="match status" value="2"/>
</dbReference>
<dbReference type="GO" id="GO:0006357">
    <property type="term" value="P:regulation of transcription by RNA polymerase II"/>
    <property type="evidence" value="ECO:0007669"/>
    <property type="project" value="InterPro"/>
</dbReference>
<dbReference type="InterPro" id="IPR036915">
    <property type="entry name" value="Cyclin-like_sf"/>
</dbReference>
<comment type="similarity">
    <text evidence="1">Belongs to the cyclin family.</text>
</comment>